<feature type="region of interest" description="Disordered" evidence="2">
    <location>
        <begin position="418"/>
        <end position="487"/>
    </location>
</feature>
<feature type="compositionally biased region" description="Gly residues" evidence="2">
    <location>
        <begin position="203"/>
        <end position="214"/>
    </location>
</feature>
<dbReference type="GO" id="GO:0006355">
    <property type="term" value="P:regulation of DNA-templated transcription"/>
    <property type="evidence" value="ECO:0007669"/>
    <property type="project" value="InterPro"/>
</dbReference>
<dbReference type="PROSITE" id="PS51913">
    <property type="entry name" value="HTH_HARE"/>
    <property type="match status" value="1"/>
</dbReference>
<keyword evidence="3" id="KW-1133">Transmembrane helix</keyword>
<feature type="region of interest" description="Disordered" evidence="2">
    <location>
        <begin position="279"/>
        <end position="392"/>
    </location>
</feature>
<evidence type="ECO:0000256" key="3">
    <source>
        <dbReference type="SAM" id="Phobius"/>
    </source>
</evidence>
<evidence type="ECO:0000256" key="2">
    <source>
        <dbReference type="SAM" id="MobiDB-lite"/>
    </source>
</evidence>
<dbReference type="InParanoid" id="D8TN30"/>
<proteinExistence type="predicted"/>
<feature type="region of interest" description="Disordered" evidence="2">
    <location>
        <begin position="1010"/>
        <end position="1092"/>
    </location>
</feature>
<accession>D8TN30</accession>
<dbReference type="KEGG" id="vcn:VOLCADRAFT_88101"/>
<keyword evidence="3" id="KW-0472">Membrane</keyword>
<feature type="compositionally biased region" description="Low complexity" evidence="2">
    <location>
        <begin position="1049"/>
        <end position="1065"/>
    </location>
</feature>
<dbReference type="Pfam" id="PF05066">
    <property type="entry name" value="HARE-HTH"/>
    <property type="match status" value="1"/>
</dbReference>
<organism evidence="6">
    <name type="scientific">Volvox carteri f. nagariensis</name>
    <dbReference type="NCBI Taxonomy" id="3068"/>
    <lineage>
        <taxon>Eukaryota</taxon>
        <taxon>Viridiplantae</taxon>
        <taxon>Chlorophyta</taxon>
        <taxon>core chlorophytes</taxon>
        <taxon>Chlorophyceae</taxon>
        <taxon>CS clade</taxon>
        <taxon>Chlamydomonadales</taxon>
        <taxon>Volvocaceae</taxon>
        <taxon>Volvox</taxon>
    </lineage>
</organism>
<feature type="compositionally biased region" description="Acidic residues" evidence="2">
    <location>
        <begin position="372"/>
        <end position="385"/>
    </location>
</feature>
<feature type="domain" description="HTH HARE-type" evidence="4">
    <location>
        <begin position="31"/>
        <end position="104"/>
    </location>
</feature>
<feature type="region of interest" description="Disordered" evidence="2">
    <location>
        <begin position="199"/>
        <end position="231"/>
    </location>
</feature>
<evidence type="ECO:0000259" key="4">
    <source>
        <dbReference type="PROSITE" id="PS51913"/>
    </source>
</evidence>
<feature type="transmembrane region" description="Helical" evidence="3">
    <location>
        <begin position="1349"/>
        <end position="1378"/>
    </location>
</feature>
<feature type="compositionally biased region" description="Basic and acidic residues" evidence="2">
    <location>
        <begin position="444"/>
        <end position="459"/>
    </location>
</feature>
<dbReference type="RefSeq" id="XP_002947698.1">
    <property type="nucleotide sequence ID" value="XM_002947652.1"/>
</dbReference>
<dbReference type="EMBL" id="GL378328">
    <property type="protein sequence ID" value="EFJ51231.1"/>
    <property type="molecule type" value="Genomic_DNA"/>
</dbReference>
<feature type="compositionally biased region" description="Acidic residues" evidence="2">
    <location>
        <begin position="548"/>
        <end position="572"/>
    </location>
</feature>
<feature type="compositionally biased region" description="Polar residues" evidence="2">
    <location>
        <begin position="418"/>
        <end position="432"/>
    </location>
</feature>
<dbReference type="STRING" id="3068.D8TN30"/>
<feature type="compositionally biased region" description="Gly residues" evidence="2">
    <location>
        <begin position="892"/>
        <end position="905"/>
    </location>
</feature>
<keyword evidence="3" id="KW-0812">Transmembrane</keyword>
<evidence type="ECO:0000313" key="5">
    <source>
        <dbReference type="EMBL" id="EFJ51231.1"/>
    </source>
</evidence>
<gene>
    <name evidence="5" type="ORF">VOLCADRAFT_88101</name>
</gene>
<keyword evidence="1" id="KW-0804">Transcription</keyword>
<evidence type="ECO:0000313" key="6">
    <source>
        <dbReference type="Proteomes" id="UP000001058"/>
    </source>
</evidence>
<feature type="compositionally biased region" description="Acidic residues" evidence="2">
    <location>
        <begin position="334"/>
        <end position="361"/>
    </location>
</feature>
<feature type="region of interest" description="Disordered" evidence="2">
    <location>
        <begin position="525"/>
        <end position="652"/>
    </location>
</feature>
<keyword evidence="6" id="KW-1185">Reference proteome</keyword>
<dbReference type="InterPro" id="IPR007759">
    <property type="entry name" value="Asxl_HARE-HTH"/>
</dbReference>
<feature type="region of interest" description="Disordered" evidence="2">
    <location>
        <begin position="127"/>
        <end position="158"/>
    </location>
</feature>
<dbReference type="GeneID" id="9620860"/>
<reference evidence="5 6" key="1">
    <citation type="journal article" date="2010" name="Science">
        <title>Genomic analysis of organismal complexity in the multicellular green alga Volvox carteri.</title>
        <authorList>
            <person name="Prochnik S.E."/>
            <person name="Umen J."/>
            <person name="Nedelcu A.M."/>
            <person name="Hallmann A."/>
            <person name="Miller S.M."/>
            <person name="Nishii I."/>
            <person name="Ferris P."/>
            <person name="Kuo A."/>
            <person name="Mitros T."/>
            <person name="Fritz-Laylin L.K."/>
            <person name="Hellsten U."/>
            <person name="Chapman J."/>
            <person name="Simakov O."/>
            <person name="Rensing S.A."/>
            <person name="Terry A."/>
            <person name="Pangilinan J."/>
            <person name="Kapitonov V."/>
            <person name="Jurka J."/>
            <person name="Salamov A."/>
            <person name="Shapiro H."/>
            <person name="Schmutz J."/>
            <person name="Grimwood J."/>
            <person name="Lindquist E."/>
            <person name="Lucas S."/>
            <person name="Grigoriev I.V."/>
            <person name="Schmitt R."/>
            <person name="Kirk D."/>
            <person name="Rokhsar D.S."/>
        </authorList>
    </citation>
    <scope>NUCLEOTIDE SEQUENCE [LARGE SCALE GENOMIC DNA]</scope>
    <source>
        <strain evidence="6">f. Nagariensis / Eve</strain>
    </source>
</reference>
<protein>
    <recommendedName>
        <fullName evidence="4">HTH HARE-type domain-containing protein</fullName>
    </recommendedName>
</protein>
<dbReference type="Proteomes" id="UP000001058">
    <property type="component" value="Unassembled WGS sequence"/>
</dbReference>
<sequence length="1481" mass="151845">MFFISSRRNMYSGDFDTESGDHASGAPVTGGIFKNAAFEILKQEERLMTSGEITKLAIDRKLLRCMGKTPENTMASALYTEVRKKAHTTVFIKPKEGLFGLKSWLNEPWLLNWLAQEGIDLADLHDPGGAQEPVPKKLRTSYNGAPSRAGAVTGGGGYYSNRTSSNGAPLLRSSSAGMGTSLGVPAAVTAAGHRGSLSAGDALGSGGGSRGGRGSFTSFGPAPSGNGGAIPKVPYGGGRGVTANGMAAAGAVAGGNSAGGAVSDALSSLHLLVDAADEIEGGPEDDPAVMHGPPQVRRRSGDVHRQPSFRRQRPPLSREPSMPCMVAKVRMRDELEDDRQEAPEGEEEGEEEMAEGEEEGEKDAGRVAEAAAFDDDGEQGEESDGDMMGQGDGATAAAVATYRRDAVLALQLRQQSSNQLHRTAEQQRQQHTGRAGELAEEASDDRKSEEQQHIDDGPEHGQPSEGNGEDAANHGTPAGVRWGPDAENLGHHHPGIYRGMRGGRISGRTILGDNGAAGIAPAAVGGGRRRHAHRPGVFGAQAAGRGEETDEDEGREAEEEDEGQEEEEEDDVMMSGDETVSAQRRRTALPPRSAGSDRRTGADSGGGGGARRQVRGGAQRCSASSRKHSDVPLPPHFHGRRASRSMPPMPQSSIPMMHMPPGQCLPLHLLQGLPPQGAAAATAGLPYNPAAVHAMLVAGGGGVSGNGHGIAGGLPLPSSERLRAVLMGGGPLALPGLGLGLGPGQLSGPFGPMLGPQMLPPGLGMGLPGLDVGALLGDMPANLATAVAGGGGAASGGTHGYPLPPSLAQIAAVLGRSPGLSASFVAAHNRIAEMSGAAAELNDNGGRGGVKTGRDAVAVAMKFEERGGGGSGSRPSASRQSAADGEERHHQLGGGGGGWQLGKGGTTRRAAKAPLNSYPGGGGASSPQSLQMGADAAAAATAGVDGAAAGGGSSSRSVFGDGGEAAAACTAGFDQHQQQVLEEVLLRAPSSVSPMGGPPAASVAVHDAMNSPDSQLAGGAGRASPVNTDGADRHSLEGESAGQLDNQPTAATGAAGAASASASGGPQRRPAAQASGVAAPPGPQPCSSSGGRQSAVAAAAAAGAEQAQGLGPQVAGGNGEVLAQLALLQQQHLKLLLPVDAARQGDVPDPASINRIRQQVLETESRMGPLHPETGRAYVLLARVLEHKGTCWSLSMAERALLRAWTIVSLVSSSRRPSDLGSTVSAAAAPASAVSGAVEADAAEGGTSALGEMLGQLPDSFHSFQYLLEQIRMKLSFLQDRQERQLVALLRMVAMLRASPGGKWIPRVGLSLCDEPAVGIMAVGIAMSPRAMWLSWVDTLSGLCLRDGLSVLPIPLLFVLCYCCCYLLLLATFVRWLVHDCCTGFATCIPGTARNACTVCVSIVLLSRRNRQMVFEDLCREDNTSMGSRKDMNGKLWCTTRQYPSGAAMVGTMQEQHYKLALDGVNDDLEYGGTGKGLGST</sequence>
<feature type="compositionally biased region" description="Low complexity" evidence="2">
    <location>
        <begin position="873"/>
        <end position="883"/>
    </location>
</feature>
<name>D8TN30_VOLCA</name>
<feature type="region of interest" description="Disordered" evidence="2">
    <location>
        <begin position="864"/>
        <end position="930"/>
    </location>
</feature>
<evidence type="ECO:0000256" key="1">
    <source>
        <dbReference type="ARBA" id="ARBA00023163"/>
    </source>
</evidence>
<dbReference type="OrthoDB" id="547517at2759"/>